<feature type="signal peptide" evidence="2">
    <location>
        <begin position="1"/>
        <end position="27"/>
    </location>
</feature>
<keyword evidence="4" id="KW-1185">Reference proteome</keyword>
<accession>A0A7G1NYH2</accession>
<evidence type="ECO:0000313" key="3">
    <source>
        <dbReference type="EMBL" id="BCL26684.1"/>
    </source>
</evidence>
<feature type="region of interest" description="Disordered" evidence="1">
    <location>
        <begin position="22"/>
        <end position="47"/>
    </location>
</feature>
<evidence type="ECO:0008006" key="5">
    <source>
        <dbReference type="Google" id="ProtNLM"/>
    </source>
</evidence>
<evidence type="ECO:0000256" key="1">
    <source>
        <dbReference type="SAM" id="MobiDB-lite"/>
    </source>
</evidence>
<protein>
    <recommendedName>
        <fullName evidence="5">Secreted protein</fullName>
    </recommendedName>
</protein>
<evidence type="ECO:0000313" key="4">
    <source>
        <dbReference type="Proteomes" id="UP000516444"/>
    </source>
</evidence>
<proteinExistence type="predicted"/>
<dbReference type="AlphaFoldDB" id="A0A7G1NYH2"/>
<evidence type="ECO:0000256" key="2">
    <source>
        <dbReference type="SAM" id="SignalP"/>
    </source>
</evidence>
<reference evidence="3 4" key="1">
    <citation type="journal article" date="2014" name="Int. J. Syst. Evol. Microbiol.">
        <title>Complete genome sequence of Corynebacterium casei LMG S-19264T (=DSM 44701T), isolated from a smear-ripened cheese.</title>
        <authorList>
            <consortium name="US DOE Joint Genome Institute (JGI-PGF)"/>
            <person name="Walter F."/>
            <person name="Albersmeier A."/>
            <person name="Kalinowski J."/>
            <person name="Ruckert C."/>
        </authorList>
    </citation>
    <scope>NUCLEOTIDE SEQUENCE [LARGE SCALE GENOMIC DNA]</scope>
    <source>
        <strain evidence="3 4">JCM 4677</strain>
    </source>
</reference>
<gene>
    <name evidence="3" type="ORF">GCM10017557_15430</name>
</gene>
<dbReference type="EMBL" id="AP023440">
    <property type="protein sequence ID" value="BCL26684.1"/>
    <property type="molecule type" value="Genomic_DNA"/>
</dbReference>
<sequence length="77" mass="7817">MRLRTCLRATVLLMVLGALQSGPSAVADGKGGPPRSGPPAQSASIDPLAPFSQSASALFGMAAPFVDSASTMMFPPR</sequence>
<feature type="chain" id="PRO_5028906275" description="Secreted protein" evidence="2">
    <location>
        <begin position="28"/>
        <end position="77"/>
    </location>
</feature>
<dbReference type="Proteomes" id="UP000516444">
    <property type="component" value="Chromosome"/>
</dbReference>
<name>A0A7G1NYH2_9ACTN</name>
<dbReference type="RefSeq" id="WP_055514128.1">
    <property type="nucleotide sequence ID" value="NZ_AP023440.1"/>
</dbReference>
<organism evidence="3 4">
    <name type="scientific">Streptomyces aurantiacus</name>
    <dbReference type="NCBI Taxonomy" id="47760"/>
    <lineage>
        <taxon>Bacteria</taxon>
        <taxon>Bacillati</taxon>
        <taxon>Actinomycetota</taxon>
        <taxon>Actinomycetes</taxon>
        <taxon>Kitasatosporales</taxon>
        <taxon>Streptomycetaceae</taxon>
        <taxon>Streptomyces</taxon>
        <taxon>Streptomyces aurantiacus group</taxon>
    </lineage>
</organism>
<dbReference type="KEGG" id="sgm:GCM10017557_15430"/>
<keyword evidence="2" id="KW-0732">Signal</keyword>